<comment type="subcellular location">
    <subcellularLocation>
        <location evidence="2">Cell membrane</location>
        <topology evidence="2">Single-pass membrane protein</topology>
    </subcellularLocation>
    <subcellularLocation>
        <location evidence="1">Cytoplasm</location>
        <location evidence="1">Cytoskeleton</location>
        <location evidence="1">Cilium basal body</location>
    </subcellularLocation>
</comment>
<organism evidence="10 11">
    <name type="scientific">Engystomops pustulosus</name>
    <name type="common">Tungara frog</name>
    <name type="synonym">Physalaemus pustulosus</name>
    <dbReference type="NCBI Taxonomy" id="76066"/>
    <lineage>
        <taxon>Eukaryota</taxon>
        <taxon>Metazoa</taxon>
        <taxon>Chordata</taxon>
        <taxon>Craniata</taxon>
        <taxon>Vertebrata</taxon>
        <taxon>Euteleostomi</taxon>
        <taxon>Amphibia</taxon>
        <taxon>Batrachia</taxon>
        <taxon>Anura</taxon>
        <taxon>Neobatrachia</taxon>
        <taxon>Hyloidea</taxon>
        <taxon>Leptodactylidae</taxon>
        <taxon>Leiuperinae</taxon>
        <taxon>Engystomops</taxon>
    </lineage>
</organism>
<evidence type="ECO:0000256" key="7">
    <source>
        <dbReference type="ARBA" id="ARBA00023136"/>
    </source>
</evidence>
<keyword evidence="7" id="KW-0472">Membrane</keyword>
<dbReference type="GO" id="GO:0098797">
    <property type="term" value="C:plasma membrane protein complex"/>
    <property type="evidence" value="ECO:0007669"/>
    <property type="project" value="TreeGrafter"/>
</dbReference>
<sequence length="95" mass="11045">DCQQQTKAVISEHLGHRNKLVEILQKKQNEERSNFIARAEGSVDADNFIMEYHKLLEDQRELQGALEDEEDCKVIDAVAELCKVLYILEYKPTRI</sequence>
<accession>A0AAV6YHZ3</accession>
<dbReference type="InterPro" id="IPR026501">
    <property type="entry name" value="Limbin/EVC"/>
</dbReference>
<evidence type="ECO:0000256" key="5">
    <source>
        <dbReference type="ARBA" id="ARBA00022692"/>
    </source>
</evidence>
<evidence type="ECO:0000256" key="8">
    <source>
        <dbReference type="ARBA" id="ARBA00023212"/>
    </source>
</evidence>
<protein>
    <recommendedName>
        <fullName evidence="12">Tubulin-specific chaperone A</fullName>
    </recommendedName>
</protein>
<keyword evidence="6" id="KW-1133">Transmembrane helix</keyword>
<evidence type="ECO:0008006" key="12">
    <source>
        <dbReference type="Google" id="ProtNLM"/>
    </source>
</evidence>
<keyword evidence="5" id="KW-0812">Transmembrane</keyword>
<dbReference type="AlphaFoldDB" id="A0AAV6YHZ3"/>
<comment type="caution">
    <text evidence="10">The sequence shown here is derived from an EMBL/GenBank/DDBJ whole genome shotgun (WGS) entry which is preliminary data.</text>
</comment>
<keyword evidence="9" id="KW-0966">Cell projection</keyword>
<gene>
    <name evidence="10" type="ORF">GDO81_024990</name>
</gene>
<dbReference type="GO" id="GO:0060170">
    <property type="term" value="C:ciliary membrane"/>
    <property type="evidence" value="ECO:0007669"/>
    <property type="project" value="TreeGrafter"/>
</dbReference>
<keyword evidence="8" id="KW-0206">Cytoskeleton</keyword>
<name>A0AAV6YHZ3_ENGPU</name>
<evidence type="ECO:0000313" key="11">
    <source>
        <dbReference type="Proteomes" id="UP000824782"/>
    </source>
</evidence>
<reference evidence="10" key="1">
    <citation type="thesis" date="2020" institute="ProQuest LLC" country="789 East Eisenhower Parkway, Ann Arbor, MI, USA">
        <title>Comparative Genomics and Chromosome Evolution.</title>
        <authorList>
            <person name="Mudd A.B."/>
        </authorList>
    </citation>
    <scope>NUCLEOTIDE SEQUENCE</scope>
    <source>
        <strain evidence="10">237g6f4</strain>
        <tissue evidence="10">Blood</tissue>
    </source>
</reference>
<evidence type="ECO:0000256" key="6">
    <source>
        <dbReference type="ARBA" id="ARBA00022989"/>
    </source>
</evidence>
<keyword evidence="11" id="KW-1185">Reference proteome</keyword>
<dbReference type="Proteomes" id="UP000824782">
    <property type="component" value="Unassembled WGS sequence"/>
</dbReference>
<dbReference type="GO" id="GO:0007224">
    <property type="term" value="P:smoothened signaling pathway"/>
    <property type="evidence" value="ECO:0007669"/>
    <property type="project" value="InterPro"/>
</dbReference>
<keyword evidence="4" id="KW-0963">Cytoplasm</keyword>
<evidence type="ECO:0000256" key="3">
    <source>
        <dbReference type="ARBA" id="ARBA00022475"/>
    </source>
</evidence>
<proteinExistence type="predicted"/>
<evidence type="ECO:0000256" key="4">
    <source>
        <dbReference type="ARBA" id="ARBA00022490"/>
    </source>
</evidence>
<dbReference type="PANTHER" id="PTHR16795:SF13">
    <property type="entry name" value="EVC COMPLEX MEMBER EVC"/>
    <property type="match status" value="1"/>
</dbReference>
<feature type="non-terminal residue" evidence="10">
    <location>
        <position position="1"/>
    </location>
</feature>
<keyword evidence="3" id="KW-1003">Cell membrane</keyword>
<dbReference type="EMBL" id="WNYA01033266">
    <property type="protein sequence ID" value="KAG8537159.1"/>
    <property type="molecule type" value="Genomic_DNA"/>
</dbReference>
<evidence type="ECO:0000256" key="1">
    <source>
        <dbReference type="ARBA" id="ARBA00004120"/>
    </source>
</evidence>
<evidence type="ECO:0000256" key="2">
    <source>
        <dbReference type="ARBA" id="ARBA00004162"/>
    </source>
</evidence>
<evidence type="ECO:0000313" key="10">
    <source>
        <dbReference type="EMBL" id="KAG8537159.1"/>
    </source>
</evidence>
<dbReference type="PANTHER" id="PTHR16795">
    <property type="entry name" value="LIMBIN/ELLIS-VAN CREVELD PROTEIN"/>
    <property type="match status" value="1"/>
</dbReference>
<evidence type="ECO:0000256" key="9">
    <source>
        <dbReference type="ARBA" id="ARBA00023273"/>
    </source>
</evidence>